<feature type="domain" description="Carrier" evidence="14">
    <location>
        <begin position="2012"/>
        <end position="2085"/>
    </location>
</feature>
<feature type="region of interest" description="Disordered" evidence="13">
    <location>
        <begin position="1"/>
        <end position="52"/>
    </location>
</feature>
<dbReference type="InterPro" id="IPR006162">
    <property type="entry name" value="Ppantetheine_attach_site"/>
</dbReference>
<dbReference type="CDD" id="cd00833">
    <property type="entry name" value="PKS"/>
    <property type="match status" value="3"/>
</dbReference>
<feature type="domain" description="Ketosynthase family 3 (KS3)" evidence="15">
    <location>
        <begin position="626"/>
        <end position="1064"/>
    </location>
</feature>
<dbReference type="GO" id="GO:0031177">
    <property type="term" value="F:phosphopantetheine binding"/>
    <property type="evidence" value="ECO:0007669"/>
    <property type="project" value="InterPro"/>
</dbReference>
<protein>
    <submittedName>
        <fullName evidence="17">SorH</fullName>
    </submittedName>
</protein>
<evidence type="ECO:0000256" key="13">
    <source>
        <dbReference type="SAM" id="MobiDB-lite"/>
    </source>
</evidence>
<dbReference type="SUPFAM" id="SSF47336">
    <property type="entry name" value="ACP-like"/>
    <property type="match status" value="3"/>
</dbReference>
<dbReference type="PANTHER" id="PTHR43775">
    <property type="entry name" value="FATTY ACID SYNTHASE"/>
    <property type="match status" value="1"/>
</dbReference>
<gene>
    <name evidence="17" type="primary">sorH</name>
</gene>
<name>E5FNF1_SORCE</name>
<dbReference type="SMART" id="SM00826">
    <property type="entry name" value="PKS_DH"/>
    <property type="match status" value="1"/>
</dbReference>
<dbReference type="PROSITE" id="PS50075">
    <property type="entry name" value="CARRIER"/>
    <property type="match status" value="3"/>
</dbReference>
<dbReference type="InterPro" id="IPR054514">
    <property type="entry name" value="RhiE-like_linker"/>
</dbReference>
<evidence type="ECO:0000313" key="17">
    <source>
        <dbReference type="EMBL" id="ADN68483.1"/>
    </source>
</evidence>
<evidence type="ECO:0000256" key="3">
    <source>
        <dbReference type="ARBA" id="ARBA00004792"/>
    </source>
</evidence>
<dbReference type="SMART" id="SM00822">
    <property type="entry name" value="PKS_KR"/>
    <property type="match status" value="3"/>
</dbReference>
<dbReference type="Gene3D" id="1.10.1200.10">
    <property type="entry name" value="ACP-like"/>
    <property type="match status" value="3"/>
</dbReference>
<dbReference type="SUPFAM" id="SSF51735">
    <property type="entry name" value="NAD(P)-binding Rossmann-fold domains"/>
    <property type="match status" value="6"/>
</dbReference>
<comment type="pathway">
    <text evidence="3">Antibiotic biosynthesis.</text>
</comment>
<feature type="compositionally biased region" description="Low complexity" evidence="13">
    <location>
        <begin position="1984"/>
        <end position="1993"/>
    </location>
</feature>
<keyword evidence="7" id="KW-0808">Transferase</keyword>
<dbReference type="InterPro" id="IPR009081">
    <property type="entry name" value="PP-bd_ACP"/>
</dbReference>
<dbReference type="InterPro" id="IPR020806">
    <property type="entry name" value="PKS_PP-bd"/>
</dbReference>
<proteinExistence type="predicted"/>
<dbReference type="GO" id="GO:0004315">
    <property type="term" value="F:3-oxoacyl-[acyl-carrier-protein] synthase activity"/>
    <property type="evidence" value="ECO:0007669"/>
    <property type="project" value="InterPro"/>
</dbReference>
<evidence type="ECO:0000256" key="4">
    <source>
        <dbReference type="ARBA" id="ARBA00022450"/>
    </source>
</evidence>
<comment type="cofactor">
    <cofactor evidence="1">
        <name>pantetheine 4'-phosphate</name>
        <dbReference type="ChEBI" id="CHEBI:47942"/>
    </cofactor>
</comment>
<dbReference type="SMART" id="SM01294">
    <property type="entry name" value="PKS_PP_betabranch"/>
    <property type="match status" value="1"/>
</dbReference>
<dbReference type="InterPro" id="IPR042104">
    <property type="entry name" value="PKS_dehydratase_sf"/>
</dbReference>
<feature type="active site" description="Proton donor; for dehydratase activity" evidence="12">
    <location>
        <position position="1456"/>
    </location>
</feature>
<dbReference type="Gene3D" id="3.40.50.720">
    <property type="entry name" value="NAD(P)-binding Rossmann-like Domain"/>
    <property type="match status" value="3"/>
</dbReference>
<feature type="domain" description="PKS/mFAS DH" evidence="16">
    <location>
        <begin position="1256"/>
        <end position="1543"/>
    </location>
</feature>
<dbReference type="Pfam" id="PF02801">
    <property type="entry name" value="Ketoacyl-synt_C"/>
    <property type="match status" value="3"/>
</dbReference>
<dbReference type="GO" id="GO:0005737">
    <property type="term" value="C:cytoplasm"/>
    <property type="evidence" value="ECO:0007669"/>
    <property type="project" value="UniProtKB-SubCell"/>
</dbReference>
<dbReference type="Pfam" id="PF22336">
    <property type="entry name" value="RhiE-like_linker"/>
    <property type="match status" value="2"/>
</dbReference>
<dbReference type="GO" id="GO:0006633">
    <property type="term" value="P:fatty acid biosynthetic process"/>
    <property type="evidence" value="ECO:0007669"/>
    <property type="project" value="InterPro"/>
</dbReference>
<evidence type="ECO:0000256" key="6">
    <source>
        <dbReference type="ARBA" id="ARBA00022553"/>
    </source>
</evidence>
<sequence>MSSTSAAGARSRSEASWRCRPAPPPRTSFTPSPEWEERPLAPSQTGTQTEPPIFVLSAPDASLRRALEARWSGARVETLAAERADRAAVIEERFLAVVRLLKGFMAGKAPRPQPVVVLVEEKDDDYVHAALGGLLKSARLEHPKLVCKLARHAAKTERARARLLDSLADELMSESADVEIRLAGESMTRHVRGWREVTLPERALASEVVRPGSVLWITGGLGGLGRVVARHFGAIEGVKILTSGRAALQGSARASLEALRGEGIAVDYLACDVSDAGQVSEQVARIQRDHGRLTGIFHCAGATRDAYLVNKTADEVHAVLGPKVAGVLAIDEATRDLPLEFMVLFSSLASGGNAGQADYAGANAFLDAFAHHRNERVRRGERHGHTISVNWPLWREGGMHIDAQMREIHERLTGFRALDNETGMRSLVGAMLERPTQVMVAAGDVQKIRGVMFARGPAAPAKAPGQAASGPSANGAAPGAAKPALGDPAGGDALLKRIVQELVGDVAALVRSDASQIDAQAELSRYGFDSVMFTEFANRLNQRYDLALMPTVFFECSTLALLGEHLVTNHEPQLRARWDAGRAERAPEAAAPVSVEPARTSVDKVVLARRAPRTVRRRSTDVATHDEPIAIVGMSGRFPGSASVRELWENVAANRDLISEVPADRWDWREVYGDPKSDPGKTRVKTGGFMADVDSFDPLFFGISPFEAQGMDPQQRLLIQAFWACIEDAGHRPGTLAGTSTGVFIGITTADYRDLFHRQRVLGLSHSQGAYLFHFMAANRVSYLLNLHGPSEAIDTACSSSLVALHRAVGCLRSGECEAALIGGVNVMVTPDITVGASQAGMLSEDGRCKTFDRGANGYGRGEGVIALLLKPLGKAQADGDPIYGLIRGSAENHGGKATSATAPNPVAQQALLVAAYRNAGVDVRTVGYIETHGTGTVLGDPIEVNALKGAFAELYAAQGSTAPVEPHCGLGSLKTNIGHLEAAAGLAGVAKVLMMLRHGKIPGNLHLKEPNPYLQIEGSPFYLVRETRDWPEVRDAQGRAAPRRAGVSSFGVGGANAHVVLEEYVEPAREPARAPTQERPALIVLSAKTRERLTVQAELLLAELSSGAYTDGDLTDIAYTLQLGREAMDHRLAFTATTLPQARERLTAFVAARPARGDVQDIHCGDTRTGMSSLVTLTADAEFAETVDKWIQRGKYEKLLELWVKGLNVDWAVLHGGRRPRRVRLPTYPFVNERHWIDAPASAEPVGAVKAAVIHPLLQRNTSVLSEQRFSSELTGAEFFLADHVVKGEKVLPAVAYLEMARAAIQESLAAGSGGVRLKDVVWQKPLVVAGPREVHIALSAREHGDVTFEVYTVSDGDRLVHAQGLGSLSHEPQGAAVVDLHALGARCARPIDVEQCYALFEAMGIAFGPAHRSMTRMQVGTDSEGRRCVLAQVTVPDAVRSTAPSYFLHPSLLDGASQASIGLALGDGDAGASGPSLPFALEEIEIVHRIPASAVAVVRARAGTAASSLKKLDIDICDEDGRVCVRVRGLTSRVLAGELGRSGDEARVTQTLLLRPQWESVGAEPQPEPLDGERWVCVDEVYRAHVSELPSRHADVRWEVLLRAREDGELGAEHLLAMSEQLLSRVRSILAAKPRRPVLVQVLVSEAIGGGALRALGGLLRTARLENPSFYGQVIGLPPQATWHVLDKAIAENARRAAQGDTEVRYVDGRREVSSLRPVPESASVGTSLPWKSGGVYLITGGAGALGRLFAREIAERVEDARLVLVGRSTLSDEQEAQLRALERSGRRTEVRYRTVDVTHPAAVKGCVDAIRADYGHLDGVVHCAGLIRDSFVLKKSAEELRAVMAPKVLGAVNLDRATRECALDFMVLFSSGAGATGNVGQSDYATANAFLDRFAAYRDESVRRGERRGRTLSIGWPLWADGGMGVDERAQALMREQGYDAIRTPAGIDAFYRAWRTAEPQVMVVSGTPRRLQELQGIAAEPAARAAQEPVKTPDPAAHPDTGSGELHPGASQYLKRLLATTMKVPFEQIETDAPLEKYGIDSIMALGLVNKLEATFGSLPKTLMFEYQTLDALAGYFIERHRDALLSELTKRRAASSSASAVPARSPSTAEIPSRGEPVRASRRPAAMTREQRSDGARSTGSSERAGDGALRPAFDVAIVGLSGRYPQAADVHEYWENLKAGRDCITEIPATRWDHGAYFDPEKGKAGKSYSKWGGFIDGVDEFDAVFFNVSPRDAGFLDPQERLFLQCVYETLEDAGYTREALRQSRASGRAGDVGVFVGVMYEEYQLYGAQAQMLGAAYALGGNASSIANRVSYFCDFHGPSLAVDTMCSSSLTAIHLAVRSLQAGDCEVAIAGGVNVSVHPNKYLALSQAQFASSTGRCESFGRGGDGYVPGEGVGAVLLKPLARADADGDHIYGVIKGTSINHGGKTNGYTVPNPVAQAQVIARALEAANVDPRAVSYVEAHGTGTSLGDPIEIAGLTQAFARHTQDKQYCAIGSAKSNIGHLESAAGIAALTKVLLQMKHRMLVPSLHSKQLNPHIDFASTPFRVQQACEEWKRPVLEVDGRRREHPRIAGISSFGAGGANAHVIVEEYDAGSAQAAARADTALIVLSAKTEEQLGAQARRLLEHIERERHADGDLASIAYTLQTGREAMDHRLAFTARSLDELREKLIAYVRGDARSGDIEGLFRGEVKKNKEALASLNADEDAAALVAAWLRKGKHGKLLELWVKGLAFDWEKLHGDHRPRRISLPAYPFAKERYWIPALERSAAQDAAKPAAAAQRAERVVTKAWEPRSASFRTAAPKGVAILCDAETSGLARRLSERVAEQFPEARVDIVDGPASGDVDFSQCDGWIDLVGCGGTRTHDARWITTLQRWIEGGARQNAWALCVTRGLEAHENATIALSGADRVGLYRMLSSEYTRLVSRHVDLDPTSDERARVEQIVSECGGPREEVEVCYRAGRRYLATYREAPRRAGALGPSTPGPFPRDHVLWVTGGTRGIGHVCARHFVREHGVKRVVLTGREPLPARAEWAGLRSTDTPVARKIRAVLALEADGAQVVVLAVPLSDKAALRAAVQSVKQTLGPIGGVLHCAGLIDADRPALLRKTPATIEAVLEPKVAGLDHLLTCFADEPLRFFVAFSSVAAAAPALAVGQSDYAMANAYMDYVAHAYRDRLPITSIQWPSWSESGMGENRSPIYRGLGLLAHSDAEGLRWLDALLAGDHGPVVLPAAVDPARWRAEALLEPRAREAARAAPSPAPSVTEAARGAPATGGATSEAVQAWLVDIVARELRLDPRRIDVQTPLPDYGVDSVMLVQLVRPIAERVGAPIDPSVLFEHPTIEAFSGWLLGRHGEALSAGAPLPDADASGGEPSAPEARSLAAVVEEPPALADGAARAALATGASGAADIAVIGMSCRLPGASSLEAFWRLLADGRSAIRHVPEERWGHASSYCAGVLDDATHFDPAFFRISPADARAMDPQALLALEESLALWYHAGYTPDDIKGRSIGVYLGARSQVVADLEALQAAQNLIMAVGANYLAANISRFFDLRGPSVVIDTACSSALVAMNMAVQALQTGELESALVGGVSLLNGDGALRLFEQRGILSREPAMHLFDRRAKGTILGEGAGMVWLKRLDHALRDGDAVYAVIKGIAINNDGRTAGPAAPNPQAQRAVMERALAKSGKRAEDVGHVEVNGSGTEVTDLLELKAIESVYRPAGGEPCELGSMKPNIGHPLCAEGIASFIKAVLILHRRQRVPFLSAEEPMLHYDLARSPFRFSRALSDAGDAPTVAAINSFADGGTNAHVIVEAWQDARPRAGVRHPGVAPILSKVDCRFRRPRPEPSAPVATAPVEVHLNGGGTPKTASRGNGLWKRLNGSST</sequence>
<evidence type="ECO:0000256" key="9">
    <source>
        <dbReference type="ARBA" id="ARBA00022857"/>
    </source>
</evidence>
<feature type="compositionally biased region" description="Low complexity" evidence="13">
    <location>
        <begin position="2100"/>
        <end position="2114"/>
    </location>
</feature>
<keyword evidence="6" id="KW-0597">Phosphoprotein</keyword>
<dbReference type="PROSITE" id="PS52019">
    <property type="entry name" value="PKS_MFAS_DH"/>
    <property type="match status" value="1"/>
</dbReference>
<dbReference type="SMART" id="SM00825">
    <property type="entry name" value="PKS_KS"/>
    <property type="match status" value="3"/>
</dbReference>
<keyword evidence="5" id="KW-0963">Cytoplasm</keyword>
<reference evidence="17" key="1">
    <citation type="journal article" date="2010" name="ChemBioChem">
        <title>Analysis of the sorangicin gene cluster reinforces the utility of a combined phylogenetic/retrobiosynthetic analysis for deciphering natural product assembly by trans-AT PKS.</title>
        <authorList>
            <person name="Irschik H."/>
            <person name="Kopp M."/>
            <person name="Weissman K.J."/>
            <person name="Buntin K."/>
            <person name="Piel J."/>
            <person name="Muller R."/>
        </authorList>
    </citation>
    <scope>NUCLEOTIDE SEQUENCE</scope>
    <source>
        <strain evidence="17">So ce12</strain>
    </source>
</reference>
<dbReference type="CDD" id="cd08953">
    <property type="entry name" value="KR_2_SDR_x"/>
    <property type="match status" value="3"/>
</dbReference>
<feature type="region of interest" description="N-terminal hotdog fold" evidence="12">
    <location>
        <begin position="1256"/>
        <end position="1375"/>
    </location>
</feature>
<dbReference type="InterPro" id="IPR020807">
    <property type="entry name" value="PKS_DH"/>
</dbReference>
<evidence type="ECO:0000259" key="16">
    <source>
        <dbReference type="PROSITE" id="PS52019"/>
    </source>
</evidence>
<evidence type="ECO:0000259" key="14">
    <source>
        <dbReference type="PROSITE" id="PS50075"/>
    </source>
</evidence>
<dbReference type="EMBL" id="HM584908">
    <property type="protein sequence ID" value="ADN68483.1"/>
    <property type="molecule type" value="Genomic_DNA"/>
</dbReference>
<dbReference type="InterPro" id="IPR020841">
    <property type="entry name" value="PKS_Beta-ketoAc_synthase_dom"/>
</dbReference>
<dbReference type="InterPro" id="IPR014030">
    <property type="entry name" value="Ketoacyl_synth_N"/>
</dbReference>
<evidence type="ECO:0000259" key="15">
    <source>
        <dbReference type="PROSITE" id="PS52004"/>
    </source>
</evidence>
<dbReference type="Pfam" id="PF00550">
    <property type="entry name" value="PP-binding"/>
    <property type="match status" value="3"/>
</dbReference>
<feature type="active site" description="Proton acceptor; for dehydratase activity" evidence="12">
    <location>
        <position position="1285"/>
    </location>
</feature>
<dbReference type="InterPro" id="IPR016039">
    <property type="entry name" value="Thiolase-like"/>
</dbReference>
<dbReference type="Pfam" id="PF21089">
    <property type="entry name" value="PKS_DH_N"/>
    <property type="match status" value="1"/>
</dbReference>
<dbReference type="PROSITE" id="PS00606">
    <property type="entry name" value="KS3_1"/>
    <property type="match status" value="2"/>
</dbReference>
<dbReference type="PANTHER" id="PTHR43775:SF37">
    <property type="entry name" value="SI:DKEY-61P9.11"/>
    <property type="match status" value="1"/>
</dbReference>
<dbReference type="InterPro" id="IPR049900">
    <property type="entry name" value="PKS_mFAS_DH"/>
</dbReference>
<dbReference type="SUPFAM" id="SSF53901">
    <property type="entry name" value="Thiolase-like"/>
    <property type="match status" value="3"/>
</dbReference>
<feature type="compositionally biased region" description="Low complexity" evidence="13">
    <location>
        <begin position="3258"/>
        <end position="3278"/>
    </location>
</feature>
<dbReference type="InterPro" id="IPR057326">
    <property type="entry name" value="KR_dom"/>
</dbReference>
<dbReference type="FunFam" id="1.10.1200.10:FF:000019">
    <property type="entry name" value="Phenolpthiocerol synthesis type-I polyketide synthase PPSA"/>
    <property type="match status" value="1"/>
</dbReference>
<evidence type="ECO:0000256" key="7">
    <source>
        <dbReference type="ARBA" id="ARBA00022679"/>
    </source>
</evidence>
<keyword evidence="9" id="KW-0521">NADP</keyword>
<dbReference type="InterPro" id="IPR049551">
    <property type="entry name" value="PKS_DH_C"/>
</dbReference>
<keyword evidence="10" id="KW-0511">Multifunctional enzyme</keyword>
<feature type="domain" description="Carrier" evidence="14">
    <location>
        <begin position="3280"/>
        <end position="3357"/>
    </location>
</feature>
<dbReference type="GO" id="GO:0005886">
    <property type="term" value="C:plasma membrane"/>
    <property type="evidence" value="ECO:0007669"/>
    <property type="project" value="TreeGrafter"/>
</dbReference>
<dbReference type="InterPro" id="IPR014031">
    <property type="entry name" value="Ketoacyl_synth_C"/>
</dbReference>
<dbReference type="Gene3D" id="3.10.129.110">
    <property type="entry name" value="Polyketide synthase dehydratase"/>
    <property type="match status" value="1"/>
</dbReference>
<dbReference type="FunFam" id="3.40.47.10:FF:000019">
    <property type="entry name" value="Polyketide synthase type I"/>
    <property type="match status" value="2"/>
</dbReference>
<evidence type="ECO:0000256" key="10">
    <source>
        <dbReference type="ARBA" id="ARBA00023268"/>
    </source>
</evidence>
<evidence type="ECO:0000256" key="8">
    <source>
        <dbReference type="ARBA" id="ARBA00022737"/>
    </source>
</evidence>
<dbReference type="PROSITE" id="PS00012">
    <property type="entry name" value="PHOSPHOPANTETHEINE"/>
    <property type="match status" value="2"/>
</dbReference>
<dbReference type="InterPro" id="IPR018201">
    <property type="entry name" value="Ketoacyl_synth_AS"/>
</dbReference>
<comment type="function">
    <text evidence="11">Involved in production of the polyketide antibiotic thailandamide.</text>
</comment>
<dbReference type="Gene3D" id="3.40.47.10">
    <property type="match status" value="3"/>
</dbReference>
<feature type="region of interest" description="Disordered" evidence="13">
    <location>
        <begin position="1984"/>
        <end position="2012"/>
    </location>
</feature>
<organism evidence="17">
    <name type="scientific">Sorangium cellulosum</name>
    <name type="common">Polyangium cellulosum</name>
    <dbReference type="NCBI Taxonomy" id="56"/>
    <lineage>
        <taxon>Bacteria</taxon>
        <taxon>Pseudomonadati</taxon>
        <taxon>Myxococcota</taxon>
        <taxon>Polyangia</taxon>
        <taxon>Polyangiales</taxon>
        <taxon>Polyangiaceae</taxon>
        <taxon>Sorangium</taxon>
    </lineage>
</organism>
<dbReference type="GO" id="GO:0071770">
    <property type="term" value="P:DIM/DIP cell wall layer assembly"/>
    <property type="evidence" value="ECO:0007669"/>
    <property type="project" value="TreeGrafter"/>
</dbReference>
<keyword evidence="8" id="KW-0677">Repeat</keyword>
<dbReference type="InterPro" id="IPR049552">
    <property type="entry name" value="PKS_DH_N"/>
</dbReference>
<dbReference type="InterPro" id="IPR036291">
    <property type="entry name" value="NAD(P)-bd_dom_sf"/>
</dbReference>
<keyword evidence="4" id="KW-0596">Phosphopantetheine</keyword>
<accession>E5FNF1</accession>
<evidence type="ECO:0000256" key="12">
    <source>
        <dbReference type="PROSITE-ProRule" id="PRU01363"/>
    </source>
</evidence>
<dbReference type="InterPro" id="IPR050091">
    <property type="entry name" value="PKS_NRPS_Biosynth_Enz"/>
</dbReference>
<feature type="domain" description="Ketosynthase family 3 (KS3)" evidence="15">
    <location>
        <begin position="2158"/>
        <end position="2597"/>
    </location>
</feature>
<dbReference type="InterPro" id="IPR013968">
    <property type="entry name" value="PKS_KR"/>
</dbReference>
<feature type="region of interest" description="Disordered" evidence="13">
    <location>
        <begin position="2100"/>
        <end position="2152"/>
    </location>
</feature>
<dbReference type="SMART" id="SM00823">
    <property type="entry name" value="PKS_PP"/>
    <property type="match status" value="3"/>
</dbReference>
<feature type="compositionally biased region" description="Low complexity" evidence="13">
    <location>
        <begin position="1"/>
        <end position="10"/>
    </location>
</feature>
<feature type="region of interest" description="Disordered" evidence="13">
    <location>
        <begin position="459"/>
        <end position="484"/>
    </location>
</feature>
<feature type="domain" description="Carrier" evidence="14">
    <location>
        <begin position="493"/>
        <end position="570"/>
    </location>
</feature>
<feature type="region of interest" description="Disordered" evidence="13">
    <location>
        <begin position="3845"/>
        <end position="3885"/>
    </location>
</feature>
<dbReference type="Gene3D" id="1.10.1240.100">
    <property type="match status" value="2"/>
</dbReference>
<dbReference type="Pfam" id="PF14765">
    <property type="entry name" value="PS-DH"/>
    <property type="match status" value="1"/>
</dbReference>
<dbReference type="InterPro" id="IPR036736">
    <property type="entry name" value="ACP-like_sf"/>
</dbReference>
<evidence type="ECO:0000256" key="11">
    <source>
        <dbReference type="ARBA" id="ARBA00054155"/>
    </source>
</evidence>
<evidence type="ECO:0000256" key="2">
    <source>
        <dbReference type="ARBA" id="ARBA00004496"/>
    </source>
</evidence>
<feature type="region of interest" description="Disordered" evidence="13">
    <location>
        <begin position="3255"/>
        <end position="3278"/>
    </location>
</feature>
<feature type="region of interest" description="C-terminal hotdog fold" evidence="12">
    <location>
        <begin position="1390"/>
        <end position="1543"/>
    </location>
</feature>
<dbReference type="GO" id="GO:0004312">
    <property type="term" value="F:fatty acid synthase activity"/>
    <property type="evidence" value="ECO:0007669"/>
    <property type="project" value="TreeGrafter"/>
</dbReference>
<evidence type="ECO:0000256" key="1">
    <source>
        <dbReference type="ARBA" id="ARBA00001957"/>
    </source>
</evidence>
<dbReference type="Pfam" id="PF08659">
    <property type="entry name" value="KR"/>
    <property type="match status" value="3"/>
</dbReference>
<feature type="domain" description="Ketosynthase family 3 (KS3)" evidence="15">
    <location>
        <begin position="3411"/>
        <end position="3815"/>
    </location>
</feature>
<comment type="subcellular location">
    <subcellularLocation>
        <location evidence="2">Cytoplasm</location>
    </subcellularLocation>
</comment>
<evidence type="ECO:0000256" key="5">
    <source>
        <dbReference type="ARBA" id="ARBA00022490"/>
    </source>
</evidence>
<dbReference type="PROSITE" id="PS52004">
    <property type="entry name" value="KS3_2"/>
    <property type="match status" value="3"/>
</dbReference>
<dbReference type="Pfam" id="PF00109">
    <property type="entry name" value="ketoacyl-synt"/>
    <property type="match status" value="3"/>
</dbReference>